<dbReference type="GO" id="GO:0032049">
    <property type="term" value="P:cardiolipin biosynthetic process"/>
    <property type="evidence" value="ECO:0007669"/>
    <property type="project" value="UniProtKB-UniRule"/>
</dbReference>
<keyword evidence="4" id="KW-0808">Transferase</keyword>
<keyword evidence="8" id="KW-0443">Lipid metabolism</keyword>
<evidence type="ECO:0000256" key="5">
    <source>
        <dbReference type="ARBA" id="ARBA00022692"/>
    </source>
</evidence>
<keyword evidence="2" id="KW-1003">Cell membrane</keyword>
<keyword evidence="10" id="KW-0594">Phospholipid biosynthesis</keyword>
<dbReference type="RefSeq" id="WP_033161738.1">
    <property type="nucleotide sequence ID" value="NZ_CACVPP010000032.1"/>
</dbReference>
<feature type="domain" description="PLD phosphodiesterase" evidence="14">
    <location>
        <begin position="250"/>
        <end position="277"/>
    </location>
</feature>
<evidence type="ECO:0000256" key="1">
    <source>
        <dbReference type="ARBA" id="ARBA00004651"/>
    </source>
</evidence>
<evidence type="ECO:0000256" key="10">
    <source>
        <dbReference type="ARBA" id="ARBA00023209"/>
    </source>
</evidence>
<feature type="transmembrane region" description="Helical" evidence="13">
    <location>
        <begin position="18"/>
        <end position="36"/>
    </location>
</feature>
<keyword evidence="6" id="KW-0677">Repeat</keyword>
<accession>A0A1H6S326</accession>
<dbReference type="GO" id="GO:0005886">
    <property type="term" value="C:plasma membrane"/>
    <property type="evidence" value="ECO:0007669"/>
    <property type="project" value="UniProtKB-SubCell"/>
</dbReference>
<dbReference type="GeneID" id="54119155"/>
<comment type="subcellular location">
    <subcellularLocation>
        <location evidence="1">Cell membrane</location>
        <topology evidence="1">Multi-pass membrane protein</topology>
    </subcellularLocation>
</comment>
<feature type="transmembrane region" description="Helical" evidence="13">
    <location>
        <begin position="42"/>
        <end position="62"/>
    </location>
</feature>
<dbReference type="CDD" id="cd09154">
    <property type="entry name" value="PLDc_SMU_988_like_1"/>
    <property type="match status" value="1"/>
</dbReference>
<dbReference type="InterPro" id="IPR022924">
    <property type="entry name" value="Cardiolipin_synthase"/>
</dbReference>
<dbReference type="InterPro" id="IPR027379">
    <property type="entry name" value="CLS_N"/>
</dbReference>
<evidence type="ECO:0000313" key="16">
    <source>
        <dbReference type="Proteomes" id="UP000183028"/>
    </source>
</evidence>
<evidence type="ECO:0000259" key="14">
    <source>
        <dbReference type="PROSITE" id="PS50035"/>
    </source>
</evidence>
<dbReference type="Gene3D" id="3.30.870.10">
    <property type="entry name" value="Endonuclease Chain A"/>
    <property type="match status" value="2"/>
</dbReference>
<dbReference type="PROSITE" id="PS50035">
    <property type="entry name" value="PLD"/>
    <property type="match status" value="2"/>
</dbReference>
<dbReference type="NCBIfam" id="TIGR04265">
    <property type="entry name" value="bac_cardiolipin"/>
    <property type="match status" value="1"/>
</dbReference>
<dbReference type="InterPro" id="IPR001736">
    <property type="entry name" value="PLipase_D/transphosphatidylase"/>
</dbReference>
<evidence type="ECO:0000256" key="3">
    <source>
        <dbReference type="ARBA" id="ARBA00022516"/>
    </source>
</evidence>
<keyword evidence="7 13" id="KW-1133">Transmembrane helix</keyword>
<keyword evidence="11" id="KW-1208">Phospholipid metabolism</keyword>
<dbReference type="CDD" id="cd09160">
    <property type="entry name" value="PLDc_SMU_988_like_2"/>
    <property type="match status" value="1"/>
</dbReference>
<feature type="domain" description="PLD phosphodiesterase" evidence="14">
    <location>
        <begin position="427"/>
        <end position="454"/>
    </location>
</feature>
<dbReference type="InterPro" id="IPR025202">
    <property type="entry name" value="PLD-like_dom"/>
</dbReference>
<dbReference type="SMART" id="SM00155">
    <property type="entry name" value="PLDc"/>
    <property type="match status" value="2"/>
</dbReference>
<evidence type="ECO:0000256" key="13">
    <source>
        <dbReference type="SAM" id="Phobius"/>
    </source>
</evidence>
<dbReference type="Pfam" id="PF13396">
    <property type="entry name" value="PLDc_N"/>
    <property type="match status" value="1"/>
</dbReference>
<dbReference type="GO" id="GO:0008808">
    <property type="term" value="F:cardiolipin synthase activity"/>
    <property type="evidence" value="ECO:0007669"/>
    <property type="project" value="UniProtKB-UniRule"/>
</dbReference>
<dbReference type="PANTHER" id="PTHR21248:SF22">
    <property type="entry name" value="PHOSPHOLIPASE D"/>
    <property type="match status" value="1"/>
</dbReference>
<feature type="transmembrane region" description="Helical" evidence="13">
    <location>
        <begin position="74"/>
        <end position="92"/>
    </location>
</feature>
<evidence type="ECO:0000256" key="6">
    <source>
        <dbReference type="ARBA" id="ARBA00022737"/>
    </source>
</evidence>
<dbReference type="Pfam" id="PF13091">
    <property type="entry name" value="PLDc_2"/>
    <property type="match status" value="2"/>
</dbReference>
<reference evidence="16" key="1">
    <citation type="submission" date="2016-10" db="EMBL/GenBank/DDBJ databases">
        <authorList>
            <person name="Varghese N."/>
        </authorList>
    </citation>
    <scope>NUCLEOTIDE SEQUENCE [LARGE SCALE GENOMIC DNA]</scope>
    <source>
        <strain evidence="16">DSM 20406</strain>
    </source>
</reference>
<proteinExistence type="predicted"/>
<dbReference type="EMBL" id="FNYK01000010">
    <property type="protein sequence ID" value="SEI57842.1"/>
    <property type="molecule type" value="Genomic_DNA"/>
</dbReference>
<protein>
    <recommendedName>
        <fullName evidence="12">Cardiolipin synthase</fullName>
        <ecNumber evidence="12">2.7.8.-</ecNumber>
    </recommendedName>
</protein>
<evidence type="ECO:0000313" key="15">
    <source>
        <dbReference type="EMBL" id="SEI57842.1"/>
    </source>
</evidence>
<evidence type="ECO:0000256" key="4">
    <source>
        <dbReference type="ARBA" id="ARBA00022679"/>
    </source>
</evidence>
<gene>
    <name evidence="15" type="ORF">SAMN04487834_101043</name>
</gene>
<evidence type="ECO:0000256" key="8">
    <source>
        <dbReference type="ARBA" id="ARBA00023098"/>
    </source>
</evidence>
<evidence type="ECO:0000256" key="7">
    <source>
        <dbReference type="ARBA" id="ARBA00022989"/>
    </source>
</evidence>
<name>A0A1H6S326_9FIRM</name>
<keyword evidence="9 13" id="KW-0472">Membrane</keyword>
<dbReference type="EC" id="2.7.8.-" evidence="12"/>
<dbReference type="AlphaFoldDB" id="A0A1H6S326"/>
<keyword evidence="16" id="KW-1185">Reference proteome</keyword>
<evidence type="ECO:0000256" key="12">
    <source>
        <dbReference type="NCBIfam" id="TIGR04265"/>
    </source>
</evidence>
<dbReference type="PANTHER" id="PTHR21248">
    <property type="entry name" value="CARDIOLIPIN SYNTHASE"/>
    <property type="match status" value="1"/>
</dbReference>
<dbReference type="Proteomes" id="UP000183028">
    <property type="component" value="Unassembled WGS sequence"/>
</dbReference>
<organism evidence="15 16">
    <name type="scientific">Sharpea azabuensis</name>
    <dbReference type="NCBI Taxonomy" id="322505"/>
    <lineage>
        <taxon>Bacteria</taxon>
        <taxon>Bacillati</taxon>
        <taxon>Bacillota</taxon>
        <taxon>Erysipelotrichia</taxon>
        <taxon>Erysipelotrichales</taxon>
        <taxon>Coprobacillaceae</taxon>
        <taxon>Sharpea</taxon>
    </lineage>
</organism>
<dbReference type="eggNOG" id="COG1502">
    <property type="taxonomic scope" value="Bacteria"/>
</dbReference>
<keyword evidence="5 13" id="KW-0812">Transmembrane</keyword>
<evidence type="ECO:0000256" key="11">
    <source>
        <dbReference type="ARBA" id="ARBA00023264"/>
    </source>
</evidence>
<sequence length="512" mass="58848">MNMTNEEIGDVKNSVKRLFFVVVSVILQVIWLAYLMTEVVDISPYISGSLQVIAVVIALLIYAGRRNPDIKLPWIMLILVFPVLGVLMFLLFDASLTTHAVRKHIEAIDQQIDPHLKQNEETLSALKKEDPYMSNIASYLYKYANAPVYRYNDVTFYNNASDAIEAQKEALKQAKRFIFMEYHAIEDAQSFAPIKEILAAKAKEGVDVRIFYDDVGSIGFINTDFIERMEELGIRTRVFNKVVPFLSFFMNNRDHRKITVVDGQIGFTGGYNLANEYFNLTHPYGHWKDTGIRIEGSAVQSLTALFLEMWNAIKDDHDNITNFLYMTPHYKSDGFIQPYGDTPLDQETTGEDVYLNIIKRAKHYIYITTPYLITTSDMTRELSLAAKRGVDVKIITPGIPDKKTIYRVTRSYYQNLVRAGVEIYEYTPGFMHAKEIISDDEIATCGTINFDYRSLYHHFENGAVLYKCSCIKDMIIDFNNTLTECKNVTEKYLHRRGRSIIDIVLRLFAPLL</sequence>
<evidence type="ECO:0000256" key="2">
    <source>
        <dbReference type="ARBA" id="ARBA00022475"/>
    </source>
</evidence>
<keyword evidence="3" id="KW-0444">Lipid biosynthesis</keyword>
<dbReference type="STRING" id="322505.SAMN04487836_10825"/>
<dbReference type="SUPFAM" id="SSF56024">
    <property type="entry name" value="Phospholipase D/nuclease"/>
    <property type="match status" value="2"/>
</dbReference>
<evidence type="ECO:0000256" key="9">
    <source>
        <dbReference type="ARBA" id="ARBA00023136"/>
    </source>
</evidence>